<keyword evidence="3" id="KW-1185">Reference proteome</keyword>
<evidence type="ECO:0000313" key="2">
    <source>
        <dbReference type="EMBL" id="ACY17100.1"/>
    </source>
</evidence>
<evidence type="ECO:0000256" key="1">
    <source>
        <dbReference type="SAM" id="MobiDB-lite"/>
    </source>
</evidence>
<dbReference type="KEGG" id="hoh:Hoch_4609"/>
<dbReference type="EMBL" id="CP001804">
    <property type="protein sequence ID" value="ACY17100.1"/>
    <property type="molecule type" value="Genomic_DNA"/>
</dbReference>
<sequence length="145" mass="16179">MFDTIQDQVNAHIEAFISDITELAKEAARETLNQALGSGADGALLPRSEFGDLRRRKGGKRSPEEIEKTAETLLEYISENPGQRMETIGRAMNASTQELTLPIKKLLSSGKLRTEGQKRATTYFKAEEPSESKSPAVRRRRRSSK</sequence>
<protein>
    <submittedName>
        <fullName evidence="2">Putative DNA binding protein</fullName>
    </submittedName>
</protein>
<dbReference type="Proteomes" id="UP000001880">
    <property type="component" value="Chromosome"/>
</dbReference>
<dbReference type="HOGENOM" id="CLU_146076_0_0_7"/>
<dbReference type="AlphaFoldDB" id="D0LQ63"/>
<feature type="compositionally biased region" description="Basic residues" evidence="1">
    <location>
        <begin position="136"/>
        <end position="145"/>
    </location>
</feature>
<gene>
    <name evidence="2" type="ordered locus">Hoch_4609</name>
</gene>
<evidence type="ECO:0000313" key="3">
    <source>
        <dbReference type="Proteomes" id="UP000001880"/>
    </source>
</evidence>
<organism evidence="2 3">
    <name type="scientific">Haliangium ochraceum (strain DSM 14365 / JCM 11303 / SMP-2)</name>
    <dbReference type="NCBI Taxonomy" id="502025"/>
    <lineage>
        <taxon>Bacteria</taxon>
        <taxon>Pseudomonadati</taxon>
        <taxon>Myxococcota</taxon>
        <taxon>Polyangia</taxon>
        <taxon>Haliangiales</taxon>
        <taxon>Kofleriaceae</taxon>
        <taxon>Haliangium</taxon>
    </lineage>
</organism>
<feature type="region of interest" description="Disordered" evidence="1">
    <location>
        <begin position="38"/>
        <end position="64"/>
    </location>
</feature>
<dbReference type="Gene3D" id="1.10.10.10">
    <property type="entry name" value="Winged helix-like DNA-binding domain superfamily/Winged helix DNA-binding domain"/>
    <property type="match status" value="1"/>
</dbReference>
<name>D0LQ63_HALO1</name>
<dbReference type="RefSeq" id="WP_012829698.1">
    <property type="nucleotide sequence ID" value="NC_013440.1"/>
</dbReference>
<dbReference type="OrthoDB" id="5516238at2"/>
<accession>D0LQ63</accession>
<dbReference type="InterPro" id="IPR036388">
    <property type="entry name" value="WH-like_DNA-bd_sf"/>
</dbReference>
<proteinExistence type="predicted"/>
<feature type="region of interest" description="Disordered" evidence="1">
    <location>
        <begin position="120"/>
        <end position="145"/>
    </location>
</feature>
<reference evidence="2 3" key="1">
    <citation type="journal article" date="2010" name="Stand. Genomic Sci.">
        <title>Complete genome sequence of Haliangium ochraceum type strain (SMP-2).</title>
        <authorList>
            <consortium name="US DOE Joint Genome Institute (JGI-PGF)"/>
            <person name="Ivanova N."/>
            <person name="Daum C."/>
            <person name="Lang E."/>
            <person name="Abt B."/>
            <person name="Kopitz M."/>
            <person name="Saunders E."/>
            <person name="Lapidus A."/>
            <person name="Lucas S."/>
            <person name="Glavina Del Rio T."/>
            <person name="Nolan M."/>
            <person name="Tice H."/>
            <person name="Copeland A."/>
            <person name="Cheng J.F."/>
            <person name="Chen F."/>
            <person name="Bruce D."/>
            <person name="Goodwin L."/>
            <person name="Pitluck S."/>
            <person name="Mavromatis K."/>
            <person name="Pati A."/>
            <person name="Mikhailova N."/>
            <person name="Chen A."/>
            <person name="Palaniappan K."/>
            <person name="Land M."/>
            <person name="Hauser L."/>
            <person name="Chang Y.J."/>
            <person name="Jeffries C.D."/>
            <person name="Detter J.C."/>
            <person name="Brettin T."/>
            <person name="Rohde M."/>
            <person name="Goker M."/>
            <person name="Bristow J."/>
            <person name="Markowitz V."/>
            <person name="Eisen J.A."/>
            <person name="Hugenholtz P."/>
            <person name="Kyrpides N.C."/>
            <person name="Klenk H.P."/>
        </authorList>
    </citation>
    <scope>NUCLEOTIDE SEQUENCE [LARGE SCALE GENOMIC DNA]</scope>
    <source>
        <strain evidence="3">DSM 14365 / CIP 107738 / JCM 11303 / AJ 13395 / SMP-2</strain>
    </source>
</reference>